<name>A0A8K0SH43_9HYPO</name>
<dbReference type="GO" id="GO:0003884">
    <property type="term" value="F:D-amino-acid oxidase activity"/>
    <property type="evidence" value="ECO:0007669"/>
    <property type="project" value="InterPro"/>
</dbReference>
<keyword evidence="8" id="KW-1185">Reference proteome</keyword>
<evidence type="ECO:0000259" key="6">
    <source>
        <dbReference type="Pfam" id="PF01266"/>
    </source>
</evidence>
<feature type="domain" description="FAD dependent oxidoreductase" evidence="6">
    <location>
        <begin position="13"/>
        <end position="372"/>
    </location>
</feature>
<dbReference type="PIRSF" id="PIRSF000189">
    <property type="entry name" value="D-aa_oxidase"/>
    <property type="match status" value="1"/>
</dbReference>
<gene>
    <name evidence="7" type="ORF">B0I35DRAFT_379238</name>
</gene>
<evidence type="ECO:0000256" key="5">
    <source>
        <dbReference type="ARBA" id="ARBA00023002"/>
    </source>
</evidence>
<dbReference type="Proteomes" id="UP000813444">
    <property type="component" value="Unassembled WGS sequence"/>
</dbReference>
<protein>
    <submittedName>
        <fullName evidence="7">FAD dependent oxidoreductase</fullName>
    </submittedName>
</protein>
<proteinExistence type="inferred from homology"/>
<dbReference type="GO" id="GO:0005737">
    <property type="term" value="C:cytoplasm"/>
    <property type="evidence" value="ECO:0007669"/>
    <property type="project" value="TreeGrafter"/>
</dbReference>
<evidence type="ECO:0000313" key="8">
    <source>
        <dbReference type="Proteomes" id="UP000813444"/>
    </source>
</evidence>
<keyword evidence="5" id="KW-0560">Oxidoreductase</keyword>
<dbReference type="InterPro" id="IPR023209">
    <property type="entry name" value="DAO"/>
</dbReference>
<keyword evidence="3" id="KW-0285">Flavoprotein</keyword>
<dbReference type="AlphaFoldDB" id="A0A8K0SH43"/>
<evidence type="ECO:0000256" key="2">
    <source>
        <dbReference type="ARBA" id="ARBA00006730"/>
    </source>
</evidence>
<reference evidence="7" key="1">
    <citation type="journal article" date="2021" name="Nat. Commun.">
        <title>Genetic determinants of endophytism in the Arabidopsis root mycobiome.</title>
        <authorList>
            <person name="Mesny F."/>
            <person name="Miyauchi S."/>
            <person name="Thiergart T."/>
            <person name="Pickel B."/>
            <person name="Atanasova L."/>
            <person name="Karlsson M."/>
            <person name="Huettel B."/>
            <person name="Barry K.W."/>
            <person name="Haridas S."/>
            <person name="Chen C."/>
            <person name="Bauer D."/>
            <person name="Andreopoulos W."/>
            <person name="Pangilinan J."/>
            <person name="LaButti K."/>
            <person name="Riley R."/>
            <person name="Lipzen A."/>
            <person name="Clum A."/>
            <person name="Drula E."/>
            <person name="Henrissat B."/>
            <person name="Kohler A."/>
            <person name="Grigoriev I.V."/>
            <person name="Martin F.M."/>
            <person name="Hacquard S."/>
        </authorList>
    </citation>
    <scope>NUCLEOTIDE SEQUENCE</scope>
    <source>
        <strain evidence="7">MPI-CAGE-CH-0235</strain>
    </source>
</reference>
<dbReference type="GO" id="GO:0071949">
    <property type="term" value="F:FAD binding"/>
    <property type="evidence" value="ECO:0007669"/>
    <property type="project" value="InterPro"/>
</dbReference>
<dbReference type="Gene3D" id="3.30.9.10">
    <property type="entry name" value="D-Amino Acid Oxidase, subunit A, domain 2"/>
    <property type="match status" value="1"/>
</dbReference>
<dbReference type="SUPFAM" id="SSF54373">
    <property type="entry name" value="FAD-linked reductases, C-terminal domain"/>
    <property type="match status" value="1"/>
</dbReference>
<comment type="cofactor">
    <cofactor evidence="1">
        <name>FAD</name>
        <dbReference type="ChEBI" id="CHEBI:57692"/>
    </cofactor>
</comment>
<dbReference type="Gene3D" id="3.40.50.720">
    <property type="entry name" value="NAD(P)-binding Rossmann-like Domain"/>
    <property type="match status" value="1"/>
</dbReference>
<evidence type="ECO:0000256" key="3">
    <source>
        <dbReference type="ARBA" id="ARBA00022630"/>
    </source>
</evidence>
<dbReference type="PANTHER" id="PTHR11530">
    <property type="entry name" value="D-AMINO ACID OXIDASE"/>
    <property type="match status" value="1"/>
</dbReference>
<organism evidence="7 8">
    <name type="scientific">Stachybotrys elegans</name>
    <dbReference type="NCBI Taxonomy" id="80388"/>
    <lineage>
        <taxon>Eukaryota</taxon>
        <taxon>Fungi</taxon>
        <taxon>Dikarya</taxon>
        <taxon>Ascomycota</taxon>
        <taxon>Pezizomycotina</taxon>
        <taxon>Sordariomycetes</taxon>
        <taxon>Hypocreomycetidae</taxon>
        <taxon>Hypocreales</taxon>
        <taxon>Stachybotryaceae</taxon>
        <taxon>Stachybotrys</taxon>
    </lineage>
</organism>
<dbReference type="EMBL" id="JAGPNK010000013">
    <property type="protein sequence ID" value="KAH7309695.1"/>
    <property type="molecule type" value="Genomic_DNA"/>
</dbReference>
<comment type="similarity">
    <text evidence="2">Belongs to the DAMOX/DASOX family.</text>
</comment>
<dbReference type="SUPFAM" id="SSF51971">
    <property type="entry name" value="Nucleotide-binding domain"/>
    <property type="match status" value="1"/>
</dbReference>
<dbReference type="Pfam" id="PF01266">
    <property type="entry name" value="DAO"/>
    <property type="match status" value="1"/>
</dbReference>
<keyword evidence="4" id="KW-0274">FAD</keyword>
<comment type="caution">
    <text evidence="7">The sequence shown here is derived from an EMBL/GenBank/DDBJ whole genome shotgun (WGS) entry which is preliminary data.</text>
</comment>
<evidence type="ECO:0000313" key="7">
    <source>
        <dbReference type="EMBL" id="KAH7309695.1"/>
    </source>
</evidence>
<dbReference type="InterPro" id="IPR006076">
    <property type="entry name" value="FAD-dep_OxRdtase"/>
</dbReference>
<evidence type="ECO:0000256" key="4">
    <source>
        <dbReference type="ARBA" id="ARBA00022827"/>
    </source>
</evidence>
<dbReference type="GO" id="GO:0019478">
    <property type="term" value="P:D-amino acid catabolic process"/>
    <property type="evidence" value="ECO:0007669"/>
    <property type="project" value="TreeGrafter"/>
</dbReference>
<accession>A0A8K0SH43</accession>
<evidence type="ECO:0000256" key="1">
    <source>
        <dbReference type="ARBA" id="ARBA00001974"/>
    </source>
</evidence>
<dbReference type="OrthoDB" id="2015447at2759"/>
<sequence>MSSTHQGRGQPAVVVVGAGIIGLTCALRLEDSIKNLSPQAKPLVLLVAKEWPTSIPGVPLGHSVDYASMWAGAHVRPIPATTPQLKREAKWLKQTVAELGRQVDAQPWLGITRTPGIEFLEAPDEGYRLQNHESFSQESGLPGFRILTPSELPKDVVLGFEYETYCINAPVYCRSLLRKFVLQGGKTVNRTLASEWEIFSLPFDVKFVINASGNGFGKDPKCFPIRGQTVVTDLEPAMKTVTRQLKDGSWSFIIPRFFHGGTIVGGTKELGDWRHEPDMATRNRLLKNGQTLVSHATGQSTLNGQADRRTLGVIADVVGRRPAREGGMRIELETRTVTSRPGEEREAHTIHAYGAGGRGYEIGWGVADEVMELAAPFLEGLRSGAKL</sequence>
<dbReference type="PANTHER" id="PTHR11530:SF26">
    <property type="entry name" value="FAD DEPENDENT OXIDOREDUCTASE SUPERFAMILY (AFU_ORTHOLOGUE AFUA_5G13940)"/>
    <property type="match status" value="1"/>
</dbReference>